<evidence type="ECO:0000313" key="4">
    <source>
        <dbReference type="EMBL" id="AMM31649.1"/>
    </source>
</evidence>
<dbReference type="PANTHER" id="PTHR30036:SF6">
    <property type="entry name" value="L-ARABINOSE-BINDING PERIPLASMIC PROTEIN"/>
    <property type="match status" value="1"/>
</dbReference>
<evidence type="ECO:0000259" key="3">
    <source>
        <dbReference type="Pfam" id="PF13407"/>
    </source>
</evidence>
<dbReference type="GO" id="GO:0030246">
    <property type="term" value="F:carbohydrate binding"/>
    <property type="evidence" value="ECO:0007669"/>
    <property type="project" value="TreeGrafter"/>
</dbReference>
<proteinExistence type="predicted"/>
<gene>
    <name evidence="4" type="ORF">SA2016_0964</name>
</gene>
<keyword evidence="5" id="KW-1185">Reference proteome</keyword>
<feature type="chain" id="PRO_5039605577" description="Periplasmic binding protein domain-containing protein" evidence="2">
    <location>
        <begin position="19"/>
        <end position="335"/>
    </location>
</feature>
<protein>
    <recommendedName>
        <fullName evidence="3">Periplasmic binding protein domain-containing protein</fullName>
    </recommendedName>
</protein>
<name>A0A126ZWT4_9MICC</name>
<dbReference type="GO" id="GO:0042882">
    <property type="term" value="P:L-arabinose transmembrane transport"/>
    <property type="evidence" value="ECO:0007669"/>
    <property type="project" value="InterPro"/>
</dbReference>
<dbReference type="CDD" id="cd01540">
    <property type="entry name" value="PBP1_arabinose_binding"/>
    <property type="match status" value="1"/>
</dbReference>
<dbReference type="PIRSF" id="PIRSF002816">
    <property type="entry name" value="AraF"/>
    <property type="match status" value="1"/>
</dbReference>
<keyword evidence="2" id="KW-0732">Signal</keyword>
<dbReference type="EMBL" id="CP014518">
    <property type="protein sequence ID" value="AMM31649.1"/>
    <property type="molecule type" value="Genomic_DNA"/>
</dbReference>
<dbReference type="InterPro" id="IPR050555">
    <property type="entry name" value="Bact_Solute-Bind_Prot2"/>
</dbReference>
<organism evidence="4 5">
    <name type="scientific">Sinomonas atrocyanea</name>
    <dbReference type="NCBI Taxonomy" id="37927"/>
    <lineage>
        <taxon>Bacteria</taxon>
        <taxon>Bacillati</taxon>
        <taxon>Actinomycetota</taxon>
        <taxon>Actinomycetes</taxon>
        <taxon>Micrococcales</taxon>
        <taxon>Micrococcaceae</taxon>
        <taxon>Sinomonas</taxon>
    </lineage>
</organism>
<dbReference type="InterPro" id="IPR026266">
    <property type="entry name" value="AraF"/>
</dbReference>
<accession>A0A126ZWT4</accession>
<dbReference type="KEGG" id="satk:SA2016_0964"/>
<dbReference type="InterPro" id="IPR025997">
    <property type="entry name" value="SBP_2_dom"/>
</dbReference>
<feature type="domain" description="Periplasmic binding protein" evidence="3">
    <location>
        <begin position="43"/>
        <end position="311"/>
    </location>
</feature>
<dbReference type="InterPro" id="IPR028082">
    <property type="entry name" value="Peripla_BP_I"/>
</dbReference>
<dbReference type="Proteomes" id="UP000070134">
    <property type="component" value="Chromosome"/>
</dbReference>
<dbReference type="SUPFAM" id="SSF53822">
    <property type="entry name" value="Periplasmic binding protein-like I"/>
    <property type="match status" value="1"/>
</dbReference>
<dbReference type="AlphaFoldDB" id="A0A126ZWT4"/>
<dbReference type="Gene3D" id="3.40.50.2300">
    <property type="match status" value="2"/>
</dbReference>
<dbReference type="PANTHER" id="PTHR30036">
    <property type="entry name" value="D-XYLOSE-BINDING PERIPLASMIC PROTEIN"/>
    <property type="match status" value="1"/>
</dbReference>
<feature type="signal peptide" evidence="2">
    <location>
        <begin position="1"/>
        <end position="18"/>
    </location>
</feature>
<evidence type="ECO:0000256" key="1">
    <source>
        <dbReference type="ARBA" id="ARBA00004196"/>
    </source>
</evidence>
<dbReference type="OrthoDB" id="7833812at2"/>
<evidence type="ECO:0000256" key="2">
    <source>
        <dbReference type="SAM" id="SignalP"/>
    </source>
</evidence>
<sequence precursor="true">MMKIRPALRAAAIVAAFALTLTGCGSQTTSGSAGAQGGQKKVFYIPKRMDQAWYQVQADGVKTEGAKDGLDVKVLDSRFDGSQQQANLDTAFSQGAQGLVLVIQDQTQGPAVLSQAKAHNVPVIEIDDNISDSDGKPAPFVGMATEQIGQSVGEMLADEAKQRNMATSQIGVAALTFNQVSVCSQRTNATHDALLKAMPGLQASQIHEANYAGANTDGGLQAMQGLLTANPQVKSWLVYSCNEEGIVGAVRALEGAGKDKTSCGVGIGDGSLAKIEFDKGTAAYCGDVFANSKKHGQIAAQEMADYLNNGKAIPQETLVPGVKVTKDNYKQVFGS</sequence>
<dbReference type="GO" id="GO:0030288">
    <property type="term" value="C:outer membrane-bounded periplasmic space"/>
    <property type="evidence" value="ECO:0007669"/>
    <property type="project" value="TreeGrafter"/>
</dbReference>
<comment type="subcellular location">
    <subcellularLocation>
        <location evidence="1">Cell envelope</location>
    </subcellularLocation>
</comment>
<evidence type="ECO:0000313" key="5">
    <source>
        <dbReference type="Proteomes" id="UP000070134"/>
    </source>
</evidence>
<dbReference type="Pfam" id="PF13407">
    <property type="entry name" value="Peripla_BP_4"/>
    <property type="match status" value="1"/>
</dbReference>
<dbReference type="RefSeq" id="WP_066495937.1">
    <property type="nucleotide sequence ID" value="NZ_BJMO01000018.1"/>
</dbReference>
<reference evidence="4 5" key="1">
    <citation type="submission" date="2016-02" db="EMBL/GenBank/DDBJ databases">
        <title>Complete genome of Sinomonas atrocyanea KCTC 3377.</title>
        <authorList>
            <person name="Kim K.M."/>
        </authorList>
    </citation>
    <scope>NUCLEOTIDE SEQUENCE [LARGE SCALE GENOMIC DNA]</scope>
    <source>
        <strain evidence="4 5">KCTC 3377</strain>
    </source>
</reference>
<dbReference type="PROSITE" id="PS51257">
    <property type="entry name" value="PROKAR_LIPOPROTEIN"/>
    <property type="match status" value="1"/>
</dbReference>
<dbReference type="STRING" id="37927.SA2016_0964"/>